<dbReference type="InterPro" id="IPR046342">
    <property type="entry name" value="CBS_dom_sf"/>
</dbReference>
<dbReference type="PANTHER" id="PTHR43773:SF1">
    <property type="entry name" value="MAGNESIUM TRANSPORTER MGTE"/>
    <property type="match status" value="1"/>
</dbReference>
<dbReference type="PROSITE" id="PS51371">
    <property type="entry name" value="CBS"/>
    <property type="match status" value="2"/>
</dbReference>
<dbReference type="CDD" id="cd04606">
    <property type="entry name" value="CBS_pair_Mg_transporter"/>
    <property type="match status" value="1"/>
</dbReference>
<gene>
    <name evidence="3" type="ORF">COU31_00060</name>
</gene>
<feature type="domain" description="CBS" evidence="2">
    <location>
        <begin position="345"/>
        <end position="401"/>
    </location>
</feature>
<dbReference type="EMBL" id="PFBX01000002">
    <property type="protein sequence ID" value="PIT87946.1"/>
    <property type="molecule type" value="Genomic_DNA"/>
</dbReference>
<evidence type="ECO:0000259" key="2">
    <source>
        <dbReference type="PROSITE" id="PS51371"/>
    </source>
</evidence>
<evidence type="ECO:0000256" key="1">
    <source>
        <dbReference type="PROSITE-ProRule" id="PRU00703"/>
    </source>
</evidence>
<dbReference type="SUPFAM" id="SSF54631">
    <property type="entry name" value="CBS-domain pair"/>
    <property type="match status" value="1"/>
</dbReference>
<dbReference type="Gene3D" id="1.25.60.10">
    <property type="entry name" value="MgtE N-terminal domain-like"/>
    <property type="match status" value="1"/>
</dbReference>
<reference evidence="4" key="1">
    <citation type="submission" date="2017-09" db="EMBL/GenBank/DDBJ databases">
        <title>Depth-based differentiation of microbial function through sediment-hosted aquifers and enrichment of novel symbionts in the deep terrestrial subsurface.</title>
        <authorList>
            <person name="Probst A.J."/>
            <person name="Ladd B."/>
            <person name="Jarett J.K."/>
            <person name="Geller-Mcgrath D.E."/>
            <person name="Sieber C.M.K."/>
            <person name="Emerson J.B."/>
            <person name="Anantharaman K."/>
            <person name="Thomas B.C."/>
            <person name="Malmstrom R."/>
            <person name="Stieglmeier M."/>
            <person name="Klingl A."/>
            <person name="Woyke T."/>
            <person name="Ryan C.M."/>
            <person name="Banfield J.F."/>
        </authorList>
    </citation>
    <scope>NUCLEOTIDE SEQUENCE [LARGE SCALE GENOMIC DNA]</scope>
</reference>
<name>A0A2M6W569_9BACT</name>
<dbReference type="Pfam" id="PF03448">
    <property type="entry name" value="MgtE_N"/>
    <property type="match status" value="1"/>
</dbReference>
<feature type="domain" description="CBS" evidence="2">
    <location>
        <begin position="281"/>
        <end position="344"/>
    </location>
</feature>
<comment type="caution">
    <text evidence="3">The sequence shown here is derived from an EMBL/GenBank/DDBJ whole genome shotgun (WGS) entry which is preliminary data.</text>
</comment>
<sequence length="401" mass="45822">MLYLSDIIGASILDQTNSKIGRVMDLAVKNDSEQNYPPVLGIVVKNKKDQDVKFIKIKDIERFSEKKVVIKKYYDEVAGEFLPDKEAVYLKKTVLDRQIVDLEGVRIVRVNDLQLGFIKDIMSLVAIDIGQAGLFRRLSFFSTGKKELLEWKDIRLLGNKIQLSTSAKDINKLHPADVANLIEKMNLNQGSLLLESMEEHMAARVLEEIEPEIQKILIEKLGPSRAAGLIQRMSVDELVDLIQLLPKHESKQFMEELPANTKKQHVRNILEYDEDTAGGLMTTEYISAYPEDTVDEVVQTIRRINHIHNSIYFIYVIDRTDKFMGVVSLRRLITADRTEKINKLMKSGKKIPTAKVDDELLEVANLMTKYNLYSTAVLDEEQRLLGVVTVDDIMRHFVPHA</sequence>
<accession>A0A2M6W569</accession>
<dbReference type="SMART" id="SM00116">
    <property type="entry name" value="CBS"/>
    <property type="match status" value="2"/>
</dbReference>
<evidence type="ECO:0000313" key="3">
    <source>
        <dbReference type="EMBL" id="PIT87946.1"/>
    </source>
</evidence>
<dbReference type="InterPro" id="IPR006668">
    <property type="entry name" value="Mg_transptr_MgtE_intracell_dom"/>
</dbReference>
<dbReference type="InterPro" id="IPR006669">
    <property type="entry name" value="MgtE_transporter"/>
</dbReference>
<dbReference type="AlphaFoldDB" id="A0A2M6W569"/>
<proteinExistence type="predicted"/>
<protein>
    <recommendedName>
        <fullName evidence="2">CBS domain-containing protein</fullName>
    </recommendedName>
</protein>
<dbReference type="PANTHER" id="PTHR43773">
    <property type="entry name" value="MAGNESIUM TRANSPORTER MGTE"/>
    <property type="match status" value="1"/>
</dbReference>
<dbReference type="Proteomes" id="UP000231183">
    <property type="component" value="Unassembled WGS sequence"/>
</dbReference>
<evidence type="ECO:0000313" key="4">
    <source>
        <dbReference type="Proteomes" id="UP000231183"/>
    </source>
</evidence>
<dbReference type="Gene3D" id="3.10.580.10">
    <property type="entry name" value="CBS-domain"/>
    <property type="match status" value="1"/>
</dbReference>
<dbReference type="SUPFAM" id="SSF158791">
    <property type="entry name" value="MgtE N-terminal domain-like"/>
    <property type="match status" value="1"/>
</dbReference>
<organism evidence="3 4">
    <name type="scientific">Candidatus Magasanikbacteria bacterium CG10_big_fil_rev_8_21_14_0_10_40_10</name>
    <dbReference type="NCBI Taxonomy" id="1974648"/>
    <lineage>
        <taxon>Bacteria</taxon>
        <taxon>Candidatus Magasanikiibacteriota</taxon>
    </lineage>
</organism>
<dbReference type="Pfam" id="PF00571">
    <property type="entry name" value="CBS"/>
    <property type="match status" value="2"/>
</dbReference>
<keyword evidence="1" id="KW-0129">CBS domain</keyword>
<dbReference type="InterPro" id="IPR038076">
    <property type="entry name" value="MgtE_N_sf"/>
</dbReference>
<dbReference type="GO" id="GO:0016020">
    <property type="term" value="C:membrane"/>
    <property type="evidence" value="ECO:0007669"/>
    <property type="project" value="InterPro"/>
</dbReference>
<dbReference type="InterPro" id="IPR000644">
    <property type="entry name" value="CBS_dom"/>
</dbReference>
<dbReference type="SMART" id="SM00924">
    <property type="entry name" value="MgtE_N"/>
    <property type="match status" value="1"/>
</dbReference>
<dbReference type="GO" id="GO:0015095">
    <property type="term" value="F:magnesium ion transmembrane transporter activity"/>
    <property type="evidence" value="ECO:0007669"/>
    <property type="project" value="InterPro"/>
</dbReference>